<feature type="non-terminal residue" evidence="2">
    <location>
        <position position="1"/>
    </location>
</feature>
<feature type="region of interest" description="Disordered" evidence="1">
    <location>
        <begin position="1"/>
        <end position="65"/>
    </location>
</feature>
<comment type="caution">
    <text evidence="2">The sequence shown here is derived from an EMBL/GenBank/DDBJ whole genome shotgun (WGS) entry which is preliminary data.</text>
</comment>
<dbReference type="EMBL" id="PKSG01001007">
    <property type="protein sequence ID" value="POR31699.1"/>
    <property type="molecule type" value="Genomic_DNA"/>
</dbReference>
<keyword evidence="3" id="KW-1185">Reference proteome</keyword>
<accession>A0A2S4KNE5</accession>
<proteinExistence type="predicted"/>
<gene>
    <name evidence="2" type="ORF">TPAR_08077</name>
</gene>
<evidence type="ECO:0000313" key="2">
    <source>
        <dbReference type="EMBL" id="POR31699.1"/>
    </source>
</evidence>
<organism evidence="2 3">
    <name type="scientific">Tolypocladium paradoxum</name>
    <dbReference type="NCBI Taxonomy" id="94208"/>
    <lineage>
        <taxon>Eukaryota</taxon>
        <taxon>Fungi</taxon>
        <taxon>Dikarya</taxon>
        <taxon>Ascomycota</taxon>
        <taxon>Pezizomycotina</taxon>
        <taxon>Sordariomycetes</taxon>
        <taxon>Hypocreomycetidae</taxon>
        <taxon>Hypocreales</taxon>
        <taxon>Ophiocordycipitaceae</taxon>
        <taxon>Tolypocladium</taxon>
    </lineage>
</organism>
<evidence type="ECO:0000256" key="1">
    <source>
        <dbReference type="SAM" id="MobiDB-lite"/>
    </source>
</evidence>
<evidence type="ECO:0000313" key="3">
    <source>
        <dbReference type="Proteomes" id="UP000237481"/>
    </source>
</evidence>
<reference evidence="2 3" key="1">
    <citation type="submission" date="2018-01" db="EMBL/GenBank/DDBJ databases">
        <title>Harnessing the power of phylogenomics to disentangle the directionality and signatures of interkingdom host jumping in the parasitic fungal genus Tolypocladium.</title>
        <authorList>
            <person name="Quandt C.A."/>
            <person name="Patterson W."/>
            <person name="Spatafora J.W."/>
        </authorList>
    </citation>
    <scope>NUCLEOTIDE SEQUENCE [LARGE SCALE GENOMIC DNA]</scope>
    <source>
        <strain evidence="2 3">NRBC 100945</strain>
    </source>
</reference>
<sequence>RPACAHTHTRQRTRPRKDVGAHPPHPPAAGRGGPRPGAPLLGRPDAREGAARRQHKGVQQRPVREADVCRRACADEIERWSVVGVAGELCIHVLDGWHAA</sequence>
<dbReference type="Proteomes" id="UP000237481">
    <property type="component" value="Unassembled WGS sequence"/>
</dbReference>
<protein>
    <submittedName>
        <fullName evidence="2">Uncharacterized protein</fullName>
    </submittedName>
</protein>
<dbReference type="AlphaFoldDB" id="A0A2S4KNE5"/>
<name>A0A2S4KNE5_9HYPO</name>